<dbReference type="AlphaFoldDB" id="A0AAW8GID1"/>
<evidence type="ECO:0000313" key="3">
    <source>
        <dbReference type="Proteomes" id="UP001234354"/>
    </source>
</evidence>
<name>A0AAW8GID1_9GAMM</name>
<keyword evidence="1" id="KW-0732">Signal</keyword>
<dbReference type="Proteomes" id="UP001234354">
    <property type="component" value="Unassembled WGS sequence"/>
</dbReference>
<feature type="signal peptide" evidence="1">
    <location>
        <begin position="1"/>
        <end position="34"/>
    </location>
</feature>
<reference evidence="2" key="1">
    <citation type="submission" date="2023-07" db="EMBL/GenBank/DDBJ databases">
        <title>Functional and genomic diversity of the sorghum phyllosphere microbiome.</title>
        <authorList>
            <person name="Shade A."/>
        </authorList>
    </citation>
    <scope>NUCLEOTIDE SEQUENCE</scope>
    <source>
        <strain evidence="2">SORGH_AS_0908</strain>
    </source>
</reference>
<sequence length="145" mass="15534">MPRFTPCGWTASMALIAAAALPLASCTNTGTAHRAPTQEASMKSGVGPMLEEIYASRKPVRFEQLDVSDIVRRHFPAGTDKATVIDAFADSSTSKVVEDTADKLVVRDNHGQAMLDPDARSVVITFHLDADGKVSGIEALHLKNQ</sequence>
<evidence type="ECO:0000313" key="2">
    <source>
        <dbReference type="EMBL" id="MDQ1120813.1"/>
    </source>
</evidence>
<dbReference type="RefSeq" id="WP_306994449.1">
    <property type="nucleotide sequence ID" value="NZ_JAUTBB010000001.1"/>
</dbReference>
<evidence type="ECO:0008006" key="4">
    <source>
        <dbReference type="Google" id="ProtNLM"/>
    </source>
</evidence>
<organism evidence="2 3">
    <name type="scientific">Pseudoxanthomonas winnipegensis</name>
    <dbReference type="NCBI Taxonomy" id="2480810"/>
    <lineage>
        <taxon>Bacteria</taxon>
        <taxon>Pseudomonadati</taxon>
        <taxon>Pseudomonadota</taxon>
        <taxon>Gammaproteobacteria</taxon>
        <taxon>Lysobacterales</taxon>
        <taxon>Lysobacteraceae</taxon>
        <taxon>Pseudoxanthomonas</taxon>
    </lineage>
</organism>
<evidence type="ECO:0000256" key="1">
    <source>
        <dbReference type="SAM" id="SignalP"/>
    </source>
</evidence>
<dbReference type="InterPro" id="IPR045656">
    <property type="entry name" value="DUF6393"/>
</dbReference>
<dbReference type="EMBL" id="JAUTBB010000001">
    <property type="protein sequence ID" value="MDQ1120813.1"/>
    <property type="molecule type" value="Genomic_DNA"/>
</dbReference>
<gene>
    <name evidence="2" type="ORF">QE383_003121</name>
</gene>
<accession>A0AAW8GID1</accession>
<dbReference type="Pfam" id="PF19930">
    <property type="entry name" value="DUF6393"/>
    <property type="match status" value="1"/>
</dbReference>
<protein>
    <recommendedName>
        <fullName evidence="4">DUF3887 domain-containing protein</fullName>
    </recommendedName>
</protein>
<proteinExistence type="predicted"/>
<feature type="chain" id="PRO_5043734533" description="DUF3887 domain-containing protein" evidence="1">
    <location>
        <begin position="35"/>
        <end position="145"/>
    </location>
</feature>
<comment type="caution">
    <text evidence="2">The sequence shown here is derived from an EMBL/GenBank/DDBJ whole genome shotgun (WGS) entry which is preliminary data.</text>
</comment>